<proteinExistence type="predicted"/>
<dbReference type="EMBL" id="BONI01000115">
    <property type="protein sequence ID" value="GIG11116.1"/>
    <property type="molecule type" value="Genomic_DNA"/>
</dbReference>
<name>A0A8J3PBA8_9ACTN</name>
<reference evidence="1 2" key="1">
    <citation type="submission" date="2021-01" db="EMBL/GenBank/DDBJ databases">
        <title>Whole genome shotgun sequence of Catellatospora coxensis NBRC 107359.</title>
        <authorList>
            <person name="Komaki H."/>
            <person name="Tamura T."/>
        </authorList>
    </citation>
    <scope>NUCLEOTIDE SEQUENCE [LARGE SCALE GENOMIC DNA]</scope>
    <source>
        <strain evidence="1 2">NBRC 107359</strain>
    </source>
</reference>
<accession>A0A8J3PBA8</accession>
<gene>
    <name evidence="1" type="ORF">Cco03nite_78160</name>
</gene>
<dbReference type="AlphaFoldDB" id="A0A8J3PBA8"/>
<dbReference type="Pfam" id="PF20453">
    <property type="entry name" value="DUF6707"/>
    <property type="match status" value="1"/>
</dbReference>
<dbReference type="Proteomes" id="UP000630887">
    <property type="component" value="Unassembled WGS sequence"/>
</dbReference>
<protein>
    <submittedName>
        <fullName evidence="1">Uncharacterized protein</fullName>
    </submittedName>
</protein>
<sequence length="200" mass="22835">MSSLSELAEQARQALAVALAPEEERQRDLKRMKTMALKRLSFTRLEALQRLDELTARLHLHRREDELSAVGRELLAYRFDGNFTRYGPVENVLALTVRTAMARGDLALAEACRSHIVAAYGRPDEWDARGRWDAMENRLGGWQVEWQEGNRPADDLGYTSAQLGELAFLGLWGGHGRWPLERIDREFDAKTAYLRALLKL</sequence>
<evidence type="ECO:0000313" key="1">
    <source>
        <dbReference type="EMBL" id="GIG11116.1"/>
    </source>
</evidence>
<dbReference type="RefSeq" id="WP_203699071.1">
    <property type="nucleotide sequence ID" value="NZ_BAAALC010000096.1"/>
</dbReference>
<comment type="caution">
    <text evidence="1">The sequence shown here is derived from an EMBL/GenBank/DDBJ whole genome shotgun (WGS) entry which is preliminary data.</text>
</comment>
<keyword evidence="2" id="KW-1185">Reference proteome</keyword>
<dbReference type="InterPro" id="IPR046553">
    <property type="entry name" value="DUF6707"/>
</dbReference>
<evidence type="ECO:0000313" key="2">
    <source>
        <dbReference type="Proteomes" id="UP000630887"/>
    </source>
</evidence>
<organism evidence="1 2">
    <name type="scientific">Catellatospora coxensis</name>
    <dbReference type="NCBI Taxonomy" id="310354"/>
    <lineage>
        <taxon>Bacteria</taxon>
        <taxon>Bacillati</taxon>
        <taxon>Actinomycetota</taxon>
        <taxon>Actinomycetes</taxon>
        <taxon>Micromonosporales</taxon>
        <taxon>Micromonosporaceae</taxon>
        <taxon>Catellatospora</taxon>
    </lineage>
</organism>